<sequence length="106" mass="11262">MSSKNAFQLFREEAPDAAKAFDQLIGTLSHTSLDDKVRQLIYIGIKASRGEAGAVAAHVPMAKRAGATREEIRDTIVMTLTVSGVTGITQCLGLALEAYDSVQLPG</sequence>
<keyword evidence="2" id="KW-1185">Reference proteome</keyword>
<reference evidence="1" key="1">
    <citation type="submission" date="2024-12" db="EMBL/GenBank/DDBJ databases">
        <authorList>
            <person name="Wu N."/>
        </authorList>
    </citation>
    <scope>NUCLEOTIDE SEQUENCE</scope>
    <source>
        <strain evidence="1">P15</strain>
    </source>
</reference>
<evidence type="ECO:0000313" key="1">
    <source>
        <dbReference type="EMBL" id="MFM9327520.1"/>
    </source>
</evidence>
<evidence type="ECO:0000313" key="2">
    <source>
        <dbReference type="Proteomes" id="UP001631969"/>
    </source>
</evidence>
<accession>A0ACC7NU14</accession>
<organism evidence="1 2">
    <name type="scientific">Paenibacillus mesotrionivorans</name>
    <dbReference type="NCBI Taxonomy" id="3160968"/>
    <lineage>
        <taxon>Bacteria</taxon>
        <taxon>Bacillati</taxon>
        <taxon>Bacillota</taxon>
        <taxon>Bacilli</taxon>
        <taxon>Bacillales</taxon>
        <taxon>Paenibacillaceae</taxon>
        <taxon>Paenibacillus</taxon>
    </lineage>
</organism>
<comment type="caution">
    <text evidence="1">The sequence shown here is derived from an EMBL/GenBank/DDBJ whole genome shotgun (WGS) entry which is preliminary data.</text>
</comment>
<protein>
    <submittedName>
        <fullName evidence="1">Carboxymuconolactone decarboxylase family protein</fullName>
    </submittedName>
</protein>
<dbReference type="EMBL" id="JBJURJ010000002">
    <property type="protein sequence ID" value="MFM9327520.1"/>
    <property type="molecule type" value="Genomic_DNA"/>
</dbReference>
<gene>
    <name evidence="1" type="ORF">ACI1P1_04315</name>
</gene>
<dbReference type="Proteomes" id="UP001631969">
    <property type="component" value="Unassembled WGS sequence"/>
</dbReference>
<name>A0ACC7NU14_9BACL</name>
<proteinExistence type="predicted"/>